<accession>A0A843VNV8</accession>
<protein>
    <recommendedName>
        <fullName evidence="3">Retrotransposon gag domain-containing protein</fullName>
    </recommendedName>
</protein>
<name>A0A843VNV8_COLES</name>
<evidence type="ECO:0000313" key="2">
    <source>
        <dbReference type="Proteomes" id="UP000652761"/>
    </source>
</evidence>
<evidence type="ECO:0000313" key="1">
    <source>
        <dbReference type="EMBL" id="MQM00733.1"/>
    </source>
</evidence>
<reference evidence="1" key="1">
    <citation type="submission" date="2017-07" db="EMBL/GenBank/DDBJ databases">
        <title>Taro Niue Genome Assembly and Annotation.</title>
        <authorList>
            <person name="Atibalentja N."/>
            <person name="Keating K."/>
            <person name="Fields C.J."/>
        </authorList>
    </citation>
    <scope>NUCLEOTIDE SEQUENCE</scope>
    <source>
        <strain evidence="1">Niue_2</strain>
        <tissue evidence="1">Leaf</tissue>
    </source>
</reference>
<gene>
    <name evidence="1" type="ORF">Taro_033481</name>
</gene>
<evidence type="ECO:0008006" key="3">
    <source>
        <dbReference type="Google" id="ProtNLM"/>
    </source>
</evidence>
<dbReference type="PANTHER" id="PTHR33223">
    <property type="entry name" value="CCHC-TYPE DOMAIN-CONTAINING PROTEIN"/>
    <property type="match status" value="1"/>
</dbReference>
<dbReference type="Proteomes" id="UP000652761">
    <property type="component" value="Unassembled WGS sequence"/>
</dbReference>
<sequence length="162" mass="18690">MEGLVRRLLAESLSLSKPHSLQNYCKLPNAYFPPGFKASKYRKYDGTSDPQFHLAGFTMDSHRWLYDRVLLVHLYQQSLEGEALRWFASLPASDLINFNIVSEHFISHFSYMATQVPTLPNLVVEKMRPDEDFVTFANRWRSMASRADLPILESQAITMICT</sequence>
<dbReference type="AlphaFoldDB" id="A0A843VNV8"/>
<keyword evidence="2" id="KW-1185">Reference proteome</keyword>
<dbReference type="PANTHER" id="PTHR33223:SF8">
    <property type="entry name" value="OS04G0172440 PROTEIN"/>
    <property type="match status" value="1"/>
</dbReference>
<proteinExistence type="predicted"/>
<comment type="caution">
    <text evidence="1">The sequence shown here is derived from an EMBL/GenBank/DDBJ whole genome shotgun (WGS) entry which is preliminary data.</text>
</comment>
<dbReference type="EMBL" id="NMUH01002559">
    <property type="protein sequence ID" value="MQM00733.1"/>
    <property type="molecule type" value="Genomic_DNA"/>
</dbReference>
<organism evidence="1 2">
    <name type="scientific">Colocasia esculenta</name>
    <name type="common">Wild taro</name>
    <name type="synonym">Arum esculentum</name>
    <dbReference type="NCBI Taxonomy" id="4460"/>
    <lineage>
        <taxon>Eukaryota</taxon>
        <taxon>Viridiplantae</taxon>
        <taxon>Streptophyta</taxon>
        <taxon>Embryophyta</taxon>
        <taxon>Tracheophyta</taxon>
        <taxon>Spermatophyta</taxon>
        <taxon>Magnoliopsida</taxon>
        <taxon>Liliopsida</taxon>
        <taxon>Araceae</taxon>
        <taxon>Aroideae</taxon>
        <taxon>Colocasieae</taxon>
        <taxon>Colocasia</taxon>
    </lineage>
</organism>
<dbReference type="OrthoDB" id="1750196at2759"/>